<dbReference type="RefSeq" id="WP_119112594.1">
    <property type="nucleotide sequence ID" value="NZ_CBCSEO010000002.1"/>
</dbReference>
<comment type="caution">
    <text evidence="1">The sequence shown here is derived from an EMBL/GenBank/DDBJ whole genome shotgun (WGS) entry which is preliminary data.</text>
</comment>
<dbReference type="OrthoDB" id="1766664at2"/>
<organism evidence="1 2">
    <name type="scientific">Mesobacillus zeae</name>
    <dbReference type="NCBI Taxonomy" id="1917180"/>
    <lineage>
        <taxon>Bacteria</taxon>
        <taxon>Bacillati</taxon>
        <taxon>Bacillota</taxon>
        <taxon>Bacilli</taxon>
        <taxon>Bacillales</taxon>
        <taxon>Bacillaceae</taxon>
        <taxon>Mesobacillus</taxon>
    </lineage>
</organism>
<protein>
    <submittedName>
        <fullName evidence="1">Uncharacterized protein</fullName>
    </submittedName>
</protein>
<dbReference type="EMBL" id="QWVT01000015">
    <property type="protein sequence ID" value="RID85741.1"/>
    <property type="molecule type" value="Genomic_DNA"/>
</dbReference>
<dbReference type="Gene3D" id="3.40.50.300">
    <property type="entry name" value="P-loop containing nucleotide triphosphate hydrolases"/>
    <property type="match status" value="1"/>
</dbReference>
<dbReference type="UniPathway" id="UPA00148">
    <property type="reaction ID" value="UER00236"/>
</dbReference>
<proteinExistence type="predicted"/>
<evidence type="ECO:0000313" key="1">
    <source>
        <dbReference type="EMBL" id="RID85741.1"/>
    </source>
</evidence>
<name>A0A398B8B8_9BACI</name>
<dbReference type="GO" id="GO:0000166">
    <property type="term" value="F:nucleotide binding"/>
    <property type="evidence" value="ECO:0007669"/>
    <property type="project" value="InterPro"/>
</dbReference>
<gene>
    <name evidence="1" type="ORF">D1970_09370</name>
</gene>
<dbReference type="Pfam" id="PF02283">
    <property type="entry name" value="CobU"/>
    <property type="match status" value="1"/>
</dbReference>
<dbReference type="GO" id="GO:0009236">
    <property type="term" value="P:cobalamin biosynthetic process"/>
    <property type="evidence" value="ECO:0007669"/>
    <property type="project" value="UniProtKB-UniPathway"/>
</dbReference>
<sequence>MHFVTGGSFNGKGKWIGSFYGLDNTPHLWISAYKAEGIPRLPSGQNKETVAVLEGMEMWLKEWAGSKGADGARVEWQKQLEQWLKWEKQESARVLIIIAADITKGIVPMLAEERSWRDAAGWACQETASHAERMDVIWYGVNQRIK</sequence>
<evidence type="ECO:0000313" key="2">
    <source>
        <dbReference type="Proteomes" id="UP000265816"/>
    </source>
</evidence>
<dbReference type="InterPro" id="IPR003203">
    <property type="entry name" value="CobU/CobP"/>
</dbReference>
<reference evidence="1 2" key="1">
    <citation type="submission" date="2018-08" db="EMBL/GenBank/DDBJ databases">
        <title>Bacillus jemisoniae sp. nov., Bacillus chryseoplanitiae sp. nov., Bacillus resnikiae sp. nov., and Bacillus frankliniae sp. nov., isolated from Viking spacecraft and associated surfaces.</title>
        <authorList>
            <person name="Seuylemezian A."/>
            <person name="Vaishampayan P."/>
        </authorList>
    </citation>
    <scope>NUCLEOTIDE SEQUENCE [LARGE SCALE GENOMIC DNA]</scope>
    <source>
        <strain evidence="1 2">JJ-247</strain>
    </source>
</reference>
<accession>A0A398B8B8</accession>
<dbReference type="AlphaFoldDB" id="A0A398B8B8"/>
<dbReference type="GO" id="GO:0043752">
    <property type="term" value="F:adenosylcobinamide kinase activity"/>
    <property type="evidence" value="ECO:0007669"/>
    <property type="project" value="InterPro"/>
</dbReference>
<dbReference type="SUPFAM" id="SSF52540">
    <property type="entry name" value="P-loop containing nucleoside triphosphate hydrolases"/>
    <property type="match status" value="1"/>
</dbReference>
<keyword evidence="2" id="KW-1185">Reference proteome</keyword>
<dbReference type="Proteomes" id="UP000265816">
    <property type="component" value="Unassembled WGS sequence"/>
</dbReference>
<dbReference type="InterPro" id="IPR027417">
    <property type="entry name" value="P-loop_NTPase"/>
</dbReference>